<name>A0A177JNA7_SPHYA</name>
<dbReference type="EMBL" id="LSTR01000049">
    <property type="protein sequence ID" value="OAH41851.1"/>
    <property type="molecule type" value="Genomic_DNA"/>
</dbReference>
<accession>A0A177JNA7</accession>
<comment type="caution">
    <text evidence="1">The sequence shown here is derived from an EMBL/GenBank/DDBJ whole genome shotgun (WGS) entry which is preliminary data.</text>
</comment>
<gene>
    <name evidence="1" type="ORF">AX777_21300</name>
</gene>
<dbReference type="OrthoDB" id="8117437at2"/>
<protein>
    <submittedName>
        <fullName evidence="1">Uncharacterized protein</fullName>
    </submittedName>
</protein>
<evidence type="ECO:0000313" key="2">
    <source>
        <dbReference type="Proteomes" id="UP000077262"/>
    </source>
</evidence>
<sequence length="93" mass="10133">MSEVIERVARAMQADAGEPADELYWSTPGTGAGIWRTLAAAAIRAMRDPSDAILDVMHDRIQILVDPAKRTADIQNDRDLWQAMIDAALVGEG</sequence>
<dbReference type="Proteomes" id="UP000077262">
    <property type="component" value="Unassembled WGS sequence"/>
</dbReference>
<reference evidence="1 2" key="1">
    <citation type="submission" date="2016-02" db="EMBL/GenBank/DDBJ databases">
        <authorList>
            <person name="Wen L."/>
            <person name="He K."/>
            <person name="Yang H."/>
        </authorList>
    </citation>
    <scope>NUCLEOTIDE SEQUENCE [LARGE SCALE GENOMIC DNA]</scope>
    <source>
        <strain evidence="1 2">CD09_2</strain>
    </source>
</reference>
<dbReference type="AlphaFoldDB" id="A0A177JNA7"/>
<proteinExistence type="predicted"/>
<organism evidence="1 2">
    <name type="scientific">Sphingobium yanoikuyae</name>
    <name type="common">Sphingomonas yanoikuyae</name>
    <dbReference type="NCBI Taxonomy" id="13690"/>
    <lineage>
        <taxon>Bacteria</taxon>
        <taxon>Pseudomonadati</taxon>
        <taxon>Pseudomonadota</taxon>
        <taxon>Alphaproteobacteria</taxon>
        <taxon>Sphingomonadales</taxon>
        <taxon>Sphingomonadaceae</taxon>
        <taxon>Sphingobium</taxon>
    </lineage>
</organism>
<dbReference type="RefSeq" id="WP_017499725.1">
    <property type="nucleotide sequence ID" value="NZ_LSTR01000049.1"/>
</dbReference>
<evidence type="ECO:0000313" key="1">
    <source>
        <dbReference type="EMBL" id="OAH41851.1"/>
    </source>
</evidence>